<gene>
    <name evidence="1" type="ORF">GW7_03601</name>
</gene>
<dbReference type="Gene3D" id="3.30.1330.40">
    <property type="entry name" value="RutC-like"/>
    <property type="match status" value="1"/>
</dbReference>
<dbReference type="EMBL" id="JH165760">
    <property type="protein sequence ID" value="EHA97738.1"/>
    <property type="molecule type" value="Genomic_DNA"/>
</dbReference>
<evidence type="ECO:0000313" key="2">
    <source>
        <dbReference type="Proteomes" id="UP000006813"/>
    </source>
</evidence>
<protein>
    <submittedName>
        <fullName evidence="1">Ribonuclease UK114</fullName>
    </submittedName>
</protein>
<dbReference type="STRING" id="10181.G5AL28"/>
<name>G5AL28_HETGA</name>
<dbReference type="AlphaFoldDB" id="G5AL28"/>
<accession>G5AL28</accession>
<evidence type="ECO:0000313" key="1">
    <source>
        <dbReference type="EMBL" id="EHA97738.1"/>
    </source>
</evidence>
<proteinExistence type="predicted"/>
<sequence>MSSLIRKVISIAKVPGTNDPYSQAVSQQDHLYFRTARPGPFKWTAYPGGVAEEVKHPLSNIGESLKAAGCNFTSDFKSNFPARAAFRVSA</sequence>
<dbReference type="InterPro" id="IPR035959">
    <property type="entry name" value="RutC-like_sf"/>
</dbReference>
<organism evidence="1 2">
    <name type="scientific">Heterocephalus glaber</name>
    <name type="common">Naked mole rat</name>
    <dbReference type="NCBI Taxonomy" id="10181"/>
    <lineage>
        <taxon>Eukaryota</taxon>
        <taxon>Metazoa</taxon>
        <taxon>Chordata</taxon>
        <taxon>Craniata</taxon>
        <taxon>Vertebrata</taxon>
        <taxon>Euteleostomi</taxon>
        <taxon>Mammalia</taxon>
        <taxon>Eutheria</taxon>
        <taxon>Euarchontoglires</taxon>
        <taxon>Glires</taxon>
        <taxon>Rodentia</taxon>
        <taxon>Hystricomorpha</taxon>
        <taxon>Bathyergidae</taxon>
        <taxon>Heterocephalus</taxon>
    </lineage>
</organism>
<reference evidence="1 2" key="1">
    <citation type="journal article" date="2011" name="Nature">
        <title>Genome sequencing reveals insights into physiology and longevity of the naked mole rat.</title>
        <authorList>
            <person name="Kim E.B."/>
            <person name="Fang X."/>
            <person name="Fushan A.A."/>
            <person name="Huang Z."/>
            <person name="Lobanov A.V."/>
            <person name="Han L."/>
            <person name="Marino S.M."/>
            <person name="Sun X."/>
            <person name="Turanov A.A."/>
            <person name="Yang P."/>
            <person name="Yim S.H."/>
            <person name="Zhao X."/>
            <person name="Kasaikina M.V."/>
            <person name="Stoletzki N."/>
            <person name="Peng C."/>
            <person name="Polak P."/>
            <person name="Xiong Z."/>
            <person name="Kiezun A."/>
            <person name="Zhu Y."/>
            <person name="Chen Y."/>
            <person name="Kryukov G.V."/>
            <person name="Zhang Q."/>
            <person name="Peshkin L."/>
            <person name="Yang L."/>
            <person name="Bronson R.T."/>
            <person name="Buffenstein R."/>
            <person name="Wang B."/>
            <person name="Han C."/>
            <person name="Li Q."/>
            <person name="Chen L."/>
            <person name="Zhao W."/>
            <person name="Sunyaev S.R."/>
            <person name="Park T.J."/>
            <person name="Zhang G."/>
            <person name="Wang J."/>
            <person name="Gladyshev V.N."/>
        </authorList>
    </citation>
    <scope>NUCLEOTIDE SEQUENCE [LARGE SCALE GENOMIC DNA]</scope>
</reference>
<dbReference type="Proteomes" id="UP000006813">
    <property type="component" value="Unassembled WGS sequence"/>
</dbReference>
<dbReference type="InParanoid" id="G5AL28"/>
<dbReference type="SUPFAM" id="SSF55298">
    <property type="entry name" value="YjgF-like"/>
    <property type="match status" value="1"/>
</dbReference>